<dbReference type="Gene3D" id="3.40.630.10">
    <property type="entry name" value="Zn peptidases"/>
    <property type="match status" value="1"/>
</dbReference>
<dbReference type="Pfam" id="PF04389">
    <property type="entry name" value="Peptidase_M28"/>
    <property type="match status" value="1"/>
</dbReference>
<dbReference type="EMBL" id="BMIR01000002">
    <property type="protein sequence ID" value="GGE31722.1"/>
    <property type="molecule type" value="Genomic_DNA"/>
</dbReference>
<dbReference type="Gene3D" id="3.50.30.30">
    <property type="match status" value="1"/>
</dbReference>
<dbReference type="AlphaFoldDB" id="A0A8J2YFC7"/>
<accession>A0A8J2YFC7</accession>
<feature type="domain" description="Peptidase M28" evidence="1">
    <location>
        <begin position="225"/>
        <end position="414"/>
    </location>
</feature>
<reference evidence="2" key="1">
    <citation type="journal article" date="2014" name="Int. J. Syst. Evol. Microbiol.">
        <title>Complete genome sequence of Corynebacterium casei LMG S-19264T (=DSM 44701T), isolated from a smear-ripened cheese.</title>
        <authorList>
            <consortium name="US DOE Joint Genome Institute (JGI-PGF)"/>
            <person name="Walter F."/>
            <person name="Albersmeier A."/>
            <person name="Kalinowski J."/>
            <person name="Ruckert C."/>
        </authorList>
    </citation>
    <scope>NUCLEOTIDE SEQUENCE</scope>
    <source>
        <strain evidence="2">CGMCC 1.15371</strain>
    </source>
</reference>
<name>A0A8J2YFC7_9BACL</name>
<dbReference type="RefSeq" id="WP_188689477.1">
    <property type="nucleotide sequence ID" value="NZ_BMIR01000002.1"/>
</dbReference>
<evidence type="ECO:0000259" key="1">
    <source>
        <dbReference type="Pfam" id="PF04389"/>
    </source>
</evidence>
<evidence type="ECO:0000313" key="2">
    <source>
        <dbReference type="EMBL" id="GGE31722.1"/>
    </source>
</evidence>
<sequence>MTEEEKSVLLSEVNLEEMDNLLKVFSHLNRLSGEQEAEQAAQFILNKLDAYGILYEKQRCDLYVSNPIFGELSIIESDECIQAKTRSFSAHCPDGRKGTLLYDPYSKSKETLTPMEEKKWYTSVKDKIVVSWNGYEDYVKKVEKYGAMGVVHIWPSSEPVIHEETVGPIWGAPSLETIHDLPVLPVIGIGHAEGLALLEKMEQGMVSARIKTRVETKCVQATLPIAHIPGRSTDYVLLSSHYDSWHEGMTDNAVGNALCLEVARILSLHTQRLERGLKVAWWPGHSNARYGGSTWYCDHNWQDLQEHCVAHINVDSPGSKGGDALLVNRSGVEDVGFIDEVIRSVTGQSPKGYSYLKKGADQSFWGVDIPVHIALKNVPSADIARYHSPGSGGGWWWHTEEDTYDKVDHALLLRDTQIHLLLVERLLSLSCLPLELNDHLKNMKQVIAALDASSDSDLSFQSVFSSLEALTEAIKQLGSQKDDGDKACLQQIGGHLNQLIYSYSDPYRFDIAYMSGPFPGFQVVKQIYRETTPETQYLFIKTFFVRQCNRWVNEVKRMIEQFKDDCELKDA</sequence>
<dbReference type="SUPFAM" id="SSF53187">
    <property type="entry name" value="Zn-dependent exopeptidases"/>
    <property type="match status" value="1"/>
</dbReference>
<dbReference type="InterPro" id="IPR007484">
    <property type="entry name" value="Peptidase_M28"/>
</dbReference>
<reference evidence="2" key="2">
    <citation type="submission" date="2020-09" db="EMBL/GenBank/DDBJ databases">
        <authorList>
            <person name="Sun Q."/>
            <person name="Zhou Y."/>
        </authorList>
    </citation>
    <scope>NUCLEOTIDE SEQUENCE</scope>
    <source>
        <strain evidence="2">CGMCC 1.15371</strain>
    </source>
</reference>
<dbReference type="InterPro" id="IPR039373">
    <property type="entry name" value="Peptidase_M28B"/>
</dbReference>
<gene>
    <name evidence="2" type="ORF">GCM10011391_07980</name>
</gene>
<protein>
    <recommendedName>
        <fullName evidence="1">Peptidase M28 domain-containing protein</fullName>
    </recommendedName>
</protein>
<evidence type="ECO:0000313" key="3">
    <source>
        <dbReference type="Proteomes" id="UP000628775"/>
    </source>
</evidence>
<dbReference type="Proteomes" id="UP000628775">
    <property type="component" value="Unassembled WGS sequence"/>
</dbReference>
<dbReference type="PANTHER" id="PTHR10404">
    <property type="entry name" value="N-ACETYLATED-ALPHA-LINKED ACIDIC DIPEPTIDASE"/>
    <property type="match status" value="1"/>
</dbReference>
<keyword evidence="3" id="KW-1185">Reference proteome</keyword>
<comment type="caution">
    <text evidence="2">The sequence shown here is derived from an EMBL/GenBank/DDBJ whole genome shotgun (WGS) entry which is preliminary data.</text>
</comment>
<organism evidence="2 3">
    <name type="scientific">Pullulanibacillus camelliae</name>
    <dbReference type="NCBI Taxonomy" id="1707096"/>
    <lineage>
        <taxon>Bacteria</taxon>
        <taxon>Bacillati</taxon>
        <taxon>Bacillota</taxon>
        <taxon>Bacilli</taxon>
        <taxon>Bacillales</taxon>
        <taxon>Sporolactobacillaceae</taxon>
        <taxon>Pullulanibacillus</taxon>
    </lineage>
</organism>
<proteinExistence type="predicted"/>
<dbReference type="PANTHER" id="PTHR10404:SF46">
    <property type="entry name" value="VACUOLAR PROTEIN SORTING-ASSOCIATED PROTEIN 70"/>
    <property type="match status" value="1"/>
</dbReference>